<proteinExistence type="predicted"/>
<feature type="region of interest" description="Disordered" evidence="1">
    <location>
        <begin position="327"/>
        <end position="350"/>
    </location>
</feature>
<feature type="compositionally biased region" description="Low complexity" evidence="1">
    <location>
        <begin position="334"/>
        <end position="350"/>
    </location>
</feature>
<keyword evidence="3" id="KW-1185">Reference proteome</keyword>
<feature type="compositionally biased region" description="Polar residues" evidence="1">
    <location>
        <begin position="377"/>
        <end position="389"/>
    </location>
</feature>
<evidence type="ECO:0000313" key="2">
    <source>
        <dbReference type="EMBL" id="CAF0963366.1"/>
    </source>
</evidence>
<gene>
    <name evidence="2" type="ORF">OXX778_LOCUS14569</name>
</gene>
<name>A0A814E5N4_9BILA</name>
<dbReference type="EMBL" id="CAJNOC010003021">
    <property type="protein sequence ID" value="CAF0963366.1"/>
    <property type="molecule type" value="Genomic_DNA"/>
</dbReference>
<dbReference type="Proteomes" id="UP000663879">
    <property type="component" value="Unassembled WGS sequence"/>
</dbReference>
<feature type="compositionally biased region" description="Basic residues" evidence="1">
    <location>
        <begin position="390"/>
        <end position="401"/>
    </location>
</feature>
<evidence type="ECO:0000256" key="1">
    <source>
        <dbReference type="SAM" id="MobiDB-lite"/>
    </source>
</evidence>
<dbReference type="AlphaFoldDB" id="A0A814E5N4"/>
<sequence length="401" mass="47755">MYRALLSYPDHYDVLKNFLNKEIFIEDLTENLIRLLTHFDSTVLSKEKNFYSNKKYDNIFQLIDVLSKDEATIHTHKLSFCEIFLLKNFKSKFLSAFNDKNDQSCLPVQSQSFNSNDVATQDSNLNKNIANAEFYRVNNQIRNLYRNKLWTNFTISMFNRHLEKGTTPSALFYDKFPRPYLSKDKDFVEGYNKIIERTQIEIINLCISHLSKRIDSMDIELKNIQTKLKSFFQEDELAKKFDDIESKEEFHLRPNMKKSMEKVNNIYAKKFEVIDNSQMNSAKNSSYIEERNNSDGSINNFNRSRNFNRQNFNNFYSRNRVRSSSFIRNDRSRSMSNSRMSRRSNNSSFNNLSYASSYNSGFRNANYMQNRNQIHNRSNQISNSSIHNRNFQRKAFRKRHF</sequence>
<accession>A0A814E5N4</accession>
<dbReference type="OrthoDB" id="10238927at2759"/>
<organism evidence="2 3">
    <name type="scientific">Brachionus calyciflorus</name>
    <dbReference type="NCBI Taxonomy" id="104777"/>
    <lineage>
        <taxon>Eukaryota</taxon>
        <taxon>Metazoa</taxon>
        <taxon>Spiralia</taxon>
        <taxon>Gnathifera</taxon>
        <taxon>Rotifera</taxon>
        <taxon>Eurotatoria</taxon>
        <taxon>Monogononta</taxon>
        <taxon>Pseudotrocha</taxon>
        <taxon>Ploima</taxon>
        <taxon>Brachionidae</taxon>
        <taxon>Brachionus</taxon>
    </lineage>
</organism>
<protein>
    <submittedName>
        <fullName evidence="2">Uncharacterized protein</fullName>
    </submittedName>
</protein>
<evidence type="ECO:0000313" key="3">
    <source>
        <dbReference type="Proteomes" id="UP000663879"/>
    </source>
</evidence>
<feature type="region of interest" description="Disordered" evidence="1">
    <location>
        <begin position="377"/>
        <end position="401"/>
    </location>
</feature>
<comment type="caution">
    <text evidence="2">The sequence shown here is derived from an EMBL/GenBank/DDBJ whole genome shotgun (WGS) entry which is preliminary data.</text>
</comment>
<reference evidence="2" key="1">
    <citation type="submission" date="2021-02" db="EMBL/GenBank/DDBJ databases">
        <authorList>
            <person name="Nowell W R."/>
        </authorList>
    </citation>
    <scope>NUCLEOTIDE SEQUENCE</scope>
    <source>
        <strain evidence="2">Ploen Becks lab</strain>
    </source>
</reference>